<evidence type="ECO:0008006" key="5">
    <source>
        <dbReference type="Google" id="ProtNLM"/>
    </source>
</evidence>
<feature type="domain" description="DUF7600" evidence="2">
    <location>
        <begin position="424"/>
        <end position="570"/>
    </location>
</feature>
<dbReference type="RefSeq" id="XP_056754776.1">
    <property type="nucleotide sequence ID" value="XM_056895028.1"/>
</dbReference>
<accession>A0AAD6EAG1</accession>
<reference evidence="3" key="1">
    <citation type="journal article" date="2023" name="IMA Fungus">
        <title>Comparative genomic study of the Penicillium genus elucidates a diverse pangenome and 15 lateral gene transfer events.</title>
        <authorList>
            <person name="Petersen C."/>
            <person name="Sorensen T."/>
            <person name="Nielsen M.R."/>
            <person name="Sondergaard T.E."/>
            <person name="Sorensen J.L."/>
            <person name="Fitzpatrick D.A."/>
            <person name="Frisvad J.C."/>
            <person name="Nielsen K.L."/>
        </authorList>
    </citation>
    <scope>NUCLEOTIDE SEQUENCE</scope>
    <source>
        <strain evidence="3">IBT 12815</strain>
    </source>
</reference>
<protein>
    <recommendedName>
        <fullName evidence="5">F-box domain-containing protein</fullName>
    </recommendedName>
</protein>
<dbReference type="AlphaFoldDB" id="A0AAD6EAG1"/>
<proteinExistence type="predicted"/>
<gene>
    <name evidence="3" type="ORF">N7537_003970</name>
</gene>
<evidence type="ECO:0000313" key="3">
    <source>
        <dbReference type="EMBL" id="KAJ5607351.1"/>
    </source>
</evidence>
<keyword evidence="4" id="KW-1185">Reference proteome</keyword>
<dbReference type="EMBL" id="JAQJAE010000002">
    <property type="protein sequence ID" value="KAJ5607351.1"/>
    <property type="molecule type" value="Genomic_DNA"/>
</dbReference>
<dbReference type="Gene3D" id="1.20.1280.50">
    <property type="match status" value="1"/>
</dbReference>
<dbReference type="InterPro" id="IPR001810">
    <property type="entry name" value="F-box_dom"/>
</dbReference>
<reference evidence="3" key="2">
    <citation type="submission" date="2023-01" db="EMBL/GenBank/DDBJ databases">
        <authorList>
            <person name="Petersen C."/>
        </authorList>
    </citation>
    <scope>NUCLEOTIDE SEQUENCE</scope>
    <source>
        <strain evidence="3">IBT 12815</strain>
    </source>
</reference>
<dbReference type="SUPFAM" id="SSF81383">
    <property type="entry name" value="F-box domain"/>
    <property type="match status" value="1"/>
</dbReference>
<dbReference type="InterPro" id="IPR056021">
    <property type="entry name" value="DUF7600"/>
</dbReference>
<evidence type="ECO:0000313" key="4">
    <source>
        <dbReference type="Proteomes" id="UP001213799"/>
    </source>
</evidence>
<comment type="caution">
    <text evidence="3">The sequence shown here is derived from an EMBL/GenBank/DDBJ whole genome shotgun (WGS) entry which is preliminary data.</text>
</comment>
<dbReference type="GeneID" id="81585270"/>
<evidence type="ECO:0000259" key="1">
    <source>
        <dbReference type="Pfam" id="PF00646"/>
    </source>
</evidence>
<feature type="domain" description="F-box" evidence="1">
    <location>
        <begin position="267"/>
        <end position="295"/>
    </location>
</feature>
<sequence length="607" mass="67147">MHLITNVYCPLCGVILLPDPYSDDDPASLQSHVRPWYAEVRGLYLTNATAGYITTTGLGIVRCRNILYAPLDSDQSYVDVEVEFLEEWRLFGSSGSRWCFGFHNSCWKLLLLRLAHGPDRAFQSEEAISESIFYQLYCTPCVHASIFQFGHEYEGAAQTHKSFGLPKAVDLGSHFYADPCAIPFLKELETAASEFRKMRGSSLGKERDGAHPAAATTSGIDCRSEEGTIALGSFGPNGNCDLVSSPDAMTKQIHEIPKRPKCYIFDGLSLELNFEIFSYLSFVELLNVRLVCRDLALLAAVDMLPRSYWRSRFLLGQEADFLFPDATDTQDWSLLFFGTKASLTTRTPSMVNRKRIRHLLEPIAALVGLEAVLRNGPYGFAVEPAENQGRYYQPIDCESAGNPPRPIEVASFFSGQLASVGVDSPLDEGCRVLYHRMQPFVFPLQQHRQRIGISTIQFGTQIFISGINLFPSGERSTDGHRVGYQNPAFEKWIEIPNTFHVKALGVAFCSQGLTGIKFIYTESNSSGWVGDSNGPGISNGALSIPEGSNLHYLLACLDRYKIISLGVGKVTNNLETPKSPPSACYGFIPGRVSFMDAISPRARGVEN</sequence>
<dbReference type="InterPro" id="IPR036047">
    <property type="entry name" value="F-box-like_dom_sf"/>
</dbReference>
<organism evidence="3 4">
    <name type="scientific">Penicillium hordei</name>
    <dbReference type="NCBI Taxonomy" id="40994"/>
    <lineage>
        <taxon>Eukaryota</taxon>
        <taxon>Fungi</taxon>
        <taxon>Dikarya</taxon>
        <taxon>Ascomycota</taxon>
        <taxon>Pezizomycotina</taxon>
        <taxon>Eurotiomycetes</taxon>
        <taxon>Eurotiomycetidae</taxon>
        <taxon>Eurotiales</taxon>
        <taxon>Aspergillaceae</taxon>
        <taxon>Penicillium</taxon>
    </lineage>
</organism>
<dbReference type="Pfam" id="PF00646">
    <property type="entry name" value="F-box"/>
    <property type="match status" value="1"/>
</dbReference>
<name>A0AAD6EAG1_9EURO</name>
<dbReference type="Pfam" id="PF24539">
    <property type="entry name" value="DUF7600"/>
    <property type="match status" value="1"/>
</dbReference>
<evidence type="ECO:0000259" key="2">
    <source>
        <dbReference type="Pfam" id="PF24539"/>
    </source>
</evidence>
<dbReference type="Proteomes" id="UP001213799">
    <property type="component" value="Unassembled WGS sequence"/>
</dbReference>